<dbReference type="HAMAP" id="MF_00019">
    <property type="entry name" value="PlsX"/>
    <property type="match status" value="1"/>
</dbReference>
<dbReference type="InterPro" id="IPR003664">
    <property type="entry name" value="FA_synthesis"/>
</dbReference>
<dbReference type="GO" id="GO:0005737">
    <property type="term" value="C:cytoplasm"/>
    <property type="evidence" value="ECO:0007669"/>
    <property type="project" value="UniProtKB-SubCell"/>
</dbReference>
<comment type="function">
    <text evidence="10">Catalyzes the reversible formation of acyl-phosphate (acyl-PO(4)) from acyl-[acyl-carrier-protein] (acyl-ACP). This enzyme utilizes acyl-ACP as fatty acyl donor, but not acyl-CoA.</text>
</comment>
<keyword evidence="5 10" id="KW-0443">Lipid metabolism</keyword>
<dbReference type="Pfam" id="PF02504">
    <property type="entry name" value="FA_synthesis"/>
    <property type="match status" value="1"/>
</dbReference>
<keyword evidence="2 10" id="KW-0963">Cytoplasm</keyword>
<evidence type="ECO:0000256" key="3">
    <source>
        <dbReference type="ARBA" id="ARBA00022516"/>
    </source>
</evidence>
<gene>
    <name evidence="10 11" type="primary">plsX</name>
    <name evidence="11" type="ORF">NCTC13163_01871</name>
</gene>
<dbReference type="Gene3D" id="3.40.718.10">
    <property type="entry name" value="Isopropylmalate Dehydrogenase"/>
    <property type="match status" value="1"/>
</dbReference>
<name>A0A377FUL0_9BACL</name>
<keyword evidence="11" id="KW-0012">Acyltransferase</keyword>
<dbReference type="UniPathway" id="UPA00085"/>
<reference evidence="11 12" key="1">
    <citation type="submission" date="2018-06" db="EMBL/GenBank/DDBJ databases">
        <authorList>
            <consortium name="Pathogen Informatics"/>
            <person name="Doyle S."/>
        </authorList>
    </citation>
    <scope>NUCLEOTIDE SEQUENCE [LARGE SCALE GENOMIC DNA]</scope>
    <source>
        <strain evidence="11 12">NCTC13163</strain>
    </source>
</reference>
<dbReference type="PIRSF" id="PIRSF002465">
    <property type="entry name" value="Phsphlp_syn_PlsX"/>
    <property type="match status" value="1"/>
</dbReference>
<evidence type="ECO:0000256" key="9">
    <source>
        <dbReference type="ARBA" id="ARBA00046608"/>
    </source>
</evidence>
<evidence type="ECO:0000313" key="12">
    <source>
        <dbReference type="Proteomes" id="UP000254060"/>
    </source>
</evidence>
<dbReference type="GO" id="GO:0006633">
    <property type="term" value="P:fatty acid biosynthetic process"/>
    <property type="evidence" value="ECO:0007669"/>
    <property type="project" value="UniProtKB-UniRule"/>
</dbReference>
<evidence type="ECO:0000256" key="2">
    <source>
        <dbReference type="ARBA" id="ARBA00022490"/>
    </source>
</evidence>
<evidence type="ECO:0000256" key="7">
    <source>
        <dbReference type="ARBA" id="ARBA00023264"/>
    </source>
</evidence>
<dbReference type="PANTHER" id="PTHR30100">
    <property type="entry name" value="FATTY ACID/PHOSPHOLIPID SYNTHESIS PROTEIN PLSX"/>
    <property type="match status" value="1"/>
</dbReference>
<evidence type="ECO:0000256" key="6">
    <source>
        <dbReference type="ARBA" id="ARBA00023209"/>
    </source>
</evidence>
<dbReference type="OrthoDB" id="9806408at2"/>
<keyword evidence="3 10" id="KW-0444">Lipid biosynthesis</keyword>
<dbReference type="NCBIfam" id="TIGR00182">
    <property type="entry name" value="plsX"/>
    <property type="match status" value="1"/>
</dbReference>
<dbReference type="GO" id="GO:0043811">
    <property type="term" value="F:phosphate:acyl-[acyl carrier protein] acyltransferase activity"/>
    <property type="evidence" value="ECO:0007669"/>
    <property type="project" value="UniProtKB-UniRule"/>
</dbReference>
<dbReference type="EC" id="2.3.1.274" evidence="8 10"/>
<dbReference type="RefSeq" id="WP_024370071.1">
    <property type="nucleotide sequence ID" value="NZ_UGGP01000001.1"/>
</dbReference>
<keyword evidence="6 10" id="KW-0594">Phospholipid biosynthesis</keyword>
<dbReference type="EMBL" id="UGGP01000001">
    <property type="protein sequence ID" value="STO08500.1"/>
    <property type="molecule type" value="Genomic_DNA"/>
</dbReference>
<dbReference type="STRING" id="1397694.GCA_000702585_02366"/>
<comment type="subunit">
    <text evidence="9 10">Homodimer. Probably interacts with PlsY.</text>
</comment>
<dbReference type="GO" id="GO:0008654">
    <property type="term" value="P:phospholipid biosynthetic process"/>
    <property type="evidence" value="ECO:0007669"/>
    <property type="project" value="UniProtKB-KW"/>
</dbReference>
<dbReference type="Proteomes" id="UP000254060">
    <property type="component" value="Unassembled WGS sequence"/>
</dbReference>
<keyword evidence="4 10" id="KW-0808">Transferase</keyword>
<comment type="pathway">
    <text evidence="10">Lipid metabolism; phospholipid metabolism.</text>
</comment>
<comment type="similarity">
    <text evidence="10">Belongs to the PlsX family.</text>
</comment>
<evidence type="ECO:0000256" key="4">
    <source>
        <dbReference type="ARBA" id="ARBA00022679"/>
    </source>
</evidence>
<dbReference type="SUPFAM" id="SSF53659">
    <property type="entry name" value="Isocitrate/Isopropylmalate dehydrogenase-like"/>
    <property type="match status" value="1"/>
</dbReference>
<evidence type="ECO:0000256" key="10">
    <source>
        <dbReference type="HAMAP-Rule" id="MF_00019"/>
    </source>
</evidence>
<comment type="catalytic activity">
    <reaction evidence="1 10">
        <text>a fatty acyl-[ACP] + phosphate = an acyl phosphate + holo-[ACP]</text>
        <dbReference type="Rhea" id="RHEA:42292"/>
        <dbReference type="Rhea" id="RHEA-COMP:9685"/>
        <dbReference type="Rhea" id="RHEA-COMP:14125"/>
        <dbReference type="ChEBI" id="CHEBI:43474"/>
        <dbReference type="ChEBI" id="CHEBI:59918"/>
        <dbReference type="ChEBI" id="CHEBI:64479"/>
        <dbReference type="ChEBI" id="CHEBI:138651"/>
        <dbReference type="EC" id="2.3.1.274"/>
    </reaction>
</comment>
<protein>
    <recommendedName>
        <fullName evidence="8 10">Phosphate acyltransferase</fullName>
        <ecNumber evidence="8 10">2.3.1.274</ecNumber>
    </recommendedName>
    <alternativeName>
        <fullName evidence="10">Acyl-ACP phosphotransacylase</fullName>
    </alternativeName>
    <alternativeName>
        <fullName evidence="10">Acyl-[acyl-carrier-protein]--phosphate acyltransferase</fullName>
    </alternativeName>
    <alternativeName>
        <fullName evidence="10">Phosphate-acyl-ACP acyltransferase</fullName>
    </alternativeName>
</protein>
<accession>A0A377FUL0</accession>
<evidence type="ECO:0000313" key="11">
    <source>
        <dbReference type="EMBL" id="STO08500.1"/>
    </source>
</evidence>
<dbReference type="PANTHER" id="PTHR30100:SF1">
    <property type="entry name" value="PHOSPHATE ACYLTRANSFERASE"/>
    <property type="match status" value="1"/>
</dbReference>
<evidence type="ECO:0000256" key="8">
    <source>
        <dbReference type="ARBA" id="ARBA00024069"/>
    </source>
</evidence>
<proteinExistence type="inferred from homology"/>
<sequence length="330" mass="35002">MKLAIDAMGGDHAPKAIVEGVKQFVDRFPNDQMELFLVGDAVKLASYGLTDPRITIVPASEIITGEDEPVRAVRRKKDSSLVVAAQLVKDGKADALVSAGNTGALMAVSLFVIGRIPGIERPALSPTFPTYTGSGVVVLDVGANPDAKAEHLVDYAIMGSLYAEHVRGVKRPRVALLNIGTEAGKGNALTKEAFPLLEQAPVHFVGNVEAREAMSGDVDVIVTEGFAGNILLKGVEGSSSMLMKMLKEQFTSDLVSKLAALVLKPKLQKLKQTLDYREHGGAGLFGINAPVIKAHGSSDALAIMSALKQAKIMVEHDVVTKIKQAKETTD</sequence>
<dbReference type="InterPro" id="IPR012281">
    <property type="entry name" value="Phospholipid_synth_PlsX-like"/>
</dbReference>
<evidence type="ECO:0000256" key="1">
    <source>
        <dbReference type="ARBA" id="ARBA00001232"/>
    </source>
</evidence>
<dbReference type="AlphaFoldDB" id="A0A377FUL0"/>
<comment type="subcellular location">
    <subcellularLocation>
        <location evidence="10">Cytoplasm</location>
    </subcellularLocation>
    <text evidence="10">Associated with the membrane possibly through PlsY.</text>
</comment>
<evidence type="ECO:0000256" key="5">
    <source>
        <dbReference type="ARBA" id="ARBA00023098"/>
    </source>
</evidence>
<keyword evidence="7 10" id="KW-1208">Phospholipid metabolism</keyword>
<organism evidence="11 12">
    <name type="scientific">Exiguobacterium aurantiacum</name>
    <dbReference type="NCBI Taxonomy" id="33987"/>
    <lineage>
        <taxon>Bacteria</taxon>
        <taxon>Bacillati</taxon>
        <taxon>Bacillota</taxon>
        <taxon>Bacilli</taxon>
        <taxon>Bacillales</taxon>
        <taxon>Bacillales Family XII. Incertae Sedis</taxon>
        <taxon>Exiguobacterium</taxon>
    </lineage>
</organism>